<reference evidence="1" key="1">
    <citation type="journal article" date="2018" name="Nat. Genet.">
        <title>Extensive intraspecific gene order and gene structural variations between Mo17 and other maize genomes.</title>
        <authorList>
            <person name="Sun S."/>
            <person name="Zhou Y."/>
            <person name="Chen J."/>
            <person name="Shi J."/>
            <person name="Zhao H."/>
            <person name="Zhao H."/>
            <person name="Song W."/>
            <person name="Zhang M."/>
            <person name="Cui Y."/>
            <person name="Dong X."/>
            <person name="Liu H."/>
            <person name="Ma X."/>
            <person name="Jiao Y."/>
            <person name="Wang B."/>
            <person name="Wei X."/>
            <person name="Stein J.C."/>
            <person name="Glaubitz J.C."/>
            <person name="Lu F."/>
            <person name="Yu G."/>
            <person name="Liang C."/>
            <person name="Fengler K."/>
            <person name="Li B."/>
            <person name="Rafalski A."/>
            <person name="Schnable P.S."/>
            <person name="Ware D.H."/>
            <person name="Buckler E.S."/>
            <person name="Lai J."/>
        </authorList>
    </citation>
    <scope>NUCLEOTIDE SEQUENCE [LARGE SCALE GENOMIC DNA]</scope>
    <source>
        <tissue evidence="1">Seedling</tissue>
    </source>
</reference>
<organism evidence="1">
    <name type="scientific">Zea mays</name>
    <name type="common">Maize</name>
    <dbReference type="NCBI Taxonomy" id="4577"/>
    <lineage>
        <taxon>Eukaryota</taxon>
        <taxon>Viridiplantae</taxon>
        <taxon>Streptophyta</taxon>
        <taxon>Embryophyta</taxon>
        <taxon>Tracheophyta</taxon>
        <taxon>Spermatophyta</taxon>
        <taxon>Magnoliopsida</taxon>
        <taxon>Liliopsida</taxon>
        <taxon>Poales</taxon>
        <taxon>Poaceae</taxon>
        <taxon>PACMAD clade</taxon>
        <taxon>Panicoideae</taxon>
        <taxon>Andropogonodae</taxon>
        <taxon>Andropogoneae</taxon>
        <taxon>Tripsacinae</taxon>
        <taxon>Zea</taxon>
    </lineage>
</organism>
<protein>
    <submittedName>
        <fullName evidence="1">Uncharacterized protein</fullName>
    </submittedName>
</protein>
<comment type="caution">
    <text evidence="1">The sequence shown here is derived from an EMBL/GenBank/DDBJ whole genome shotgun (WGS) entry which is preliminary data.</text>
</comment>
<dbReference type="AlphaFoldDB" id="A0A3L6G4A2"/>
<evidence type="ECO:0000313" key="1">
    <source>
        <dbReference type="EMBL" id="PWZ41856.1"/>
    </source>
</evidence>
<name>A0A3L6G4A2_MAIZE</name>
<dbReference type="Proteomes" id="UP000251960">
    <property type="component" value="Chromosome 2"/>
</dbReference>
<proteinExistence type="predicted"/>
<dbReference type="EMBL" id="NCVQ01000003">
    <property type="protein sequence ID" value="PWZ41856.1"/>
    <property type="molecule type" value="Genomic_DNA"/>
</dbReference>
<gene>
    <name evidence="1" type="ORF">Zm00014a_006576</name>
</gene>
<sequence>MSSMGFEPVTSQAKTKSSYHYTTCVFMSTSLTGNTSTTSLTKLTCYPCTMRSSR</sequence>
<accession>A0A3L6G4A2</accession>